<comment type="caution">
    <text evidence="1">The sequence shown here is derived from an EMBL/GenBank/DDBJ whole genome shotgun (WGS) entry which is preliminary data.</text>
</comment>
<protein>
    <recommendedName>
        <fullName evidence="3">Secreted protein</fullName>
    </recommendedName>
</protein>
<proteinExistence type="predicted"/>
<dbReference type="AlphaFoldDB" id="A0AAV4THM3"/>
<evidence type="ECO:0008006" key="3">
    <source>
        <dbReference type="Google" id="ProtNLM"/>
    </source>
</evidence>
<keyword evidence="2" id="KW-1185">Reference proteome</keyword>
<name>A0AAV4THM3_9ARAC</name>
<organism evidence="1 2">
    <name type="scientific">Caerostris darwini</name>
    <dbReference type="NCBI Taxonomy" id="1538125"/>
    <lineage>
        <taxon>Eukaryota</taxon>
        <taxon>Metazoa</taxon>
        <taxon>Ecdysozoa</taxon>
        <taxon>Arthropoda</taxon>
        <taxon>Chelicerata</taxon>
        <taxon>Arachnida</taxon>
        <taxon>Araneae</taxon>
        <taxon>Araneomorphae</taxon>
        <taxon>Entelegynae</taxon>
        <taxon>Araneoidea</taxon>
        <taxon>Araneidae</taxon>
        <taxon>Caerostris</taxon>
    </lineage>
</organism>
<evidence type="ECO:0000313" key="1">
    <source>
        <dbReference type="EMBL" id="GIY45825.1"/>
    </source>
</evidence>
<accession>A0AAV4THM3</accession>
<dbReference type="Proteomes" id="UP001054837">
    <property type="component" value="Unassembled WGS sequence"/>
</dbReference>
<gene>
    <name evidence="1" type="ORF">CDAR_387651</name>
</gene>
<sequence length="89" mass="9768">MLTLALQLGDRGGRCWLMASCLAASNEICGCFFGLRNTALKSESSLVLLKKSGFTSETNYHIVPKSGSSRQNGRLTSMRPVRKLEEIKC</sequence>
<reference evidence="1 2" key="1">
    <citation type="submission" date="2021-06" db="EMBL/GenBank/DDBJ databases">
        <title>Caerostris darwini draft genome.</title>
        <authorList>
            <person name="Kono N."/>
            <person name="Arakawa K."/>
        </authorList>
    </citation>
    <scope>NUCLEOTIDE SEQUENCE [LARGE SCALE GENOMIC DNA]</scope>
</reference>
<evidence type="ECO:0000313" key="2">
    <source>
        <dbReference type="Proteomes" id="UP001054837"/>
    </source>
</evidence>
<dbReference type="EMBL" id="BPLQ01009662">
    <property type="protein sequence ID" value="GIY45825.1"/>
    <property type="molecule type" value="Genomic_DNA"/>
</dbReference>